<reference evidence="1" key="1">
    <citation type="submission" date="2014-11" db="EMBL/GenBank/DDBJ databases">
        <authorList>
            <person name="Amaro Gonzalez C."/>
        </authorList>
    </citation>
    <scope>NUCLEOTIDE SEQUENCE</scope>
</reference>
<reference evidence="1" key="2">
    <citation type="journal article" date="2015" name="Fish Shellfish Immunol.">
        <title>Early steps in the European eel (Anguilla anguilla)-Vibrio vulnificus interaction in the gills: Role of the RtxA13 toxin.</title>
        <authorList>
            <person name="Callol A."/>
            <person name="Pajuelo D."/>
            <person name="Ebbesson L."/>
            <person name="Teles M."/>
            <person name="MacKenzie S."/>
            <person name="Amaro C."/>
        </authorList>
    </citation>
    <scope>NUCLEOTIDE SEQUENCE</scope>
</reference>
<proteinExistence type="predicted"/>
<name>A0A0E9PMH7_ANGAN</name>
<dbReference type="EMBL" id="GBXM01103312">
    <property type="protein sequence ID" value="JAH05265.1"/>
    <property type="molecule type" value="Transcribed_RNA"/>
</dbReference>
<sequence length="40" mass="4655">MNNMQVVDISRTTATYIKCKPIYSPSSHRLIVHMYCILIL</sequence>
<accession>A0A0E9PMH7</accession>
<protein>
    <submittedName>
        <fullName evidence="1">Uncharacterized protein</fullName>
    </submittedName>
</protein>
<dbReference type="AlphaFoldDB" id="A0A0E9PMH7"/>
<evidence type="ECO:0000313" key="1">
    <source>
        <dbReference type="EMBL" id="JAH05265.1"/>
    </source>
</evidence>
<organism evidence="1">
    <name type="scientific">Anguilla anguilla</name>
    <name type="common">European freshwater eel</name>
    <name type="synonym">Muraena anguilla</name>
    <dbReference type="NCBI Taxonomy" id="7936"/>
    <lineage>
        <taxon>Eukaryota</taxon>
        <taxon>Metazoa</taxon>
        <taxon>Chordata</taxon>
        <taxon>Craniata</taxon>
        <taxon>Vertebrata</taxon>
        <taxon>Euteleostomi</taxon>
        <taxon>Actinopterygii</taxon>
        <taxon>Neopterygii</taxon>
        <taxon>Teleostei</taxon>
        <taxon>Anguilliformes</taxon>
        <taxon>Anguillidae</taxon>
        <taxon>Anguilla</taxon>
    </lineage>
</organism>